<feature type="region of interest" description="Disordered" evidence="1">
    <location>
        <begin position="1"/>
        <end position="50"/>
    </location>
</feature>
<feature type="compositionally biased region" description="Polar residues" evidence="1">
    <location>
        <begin position="27"/>
        <end position="40"/>
    </location>
</feature>
<sequence length="91" mass="9728">MSKSSHPDEGAYGPWIQAQRRGKRKLSTTSKPKTGATPANKTGPGTGAGEGGSRFSILTDFIPLLVLWILLPLLNQLTLLIASRVDANRSL</sequence>
<keyword evidence="2" id="KW-0472">Membrane</keyword>
<protein>
    <submittedName>
        <fullName evidence="3">Uncharacterized protein</fullName>
    </submittedName>
</protein>
<organism evidence="3">
    <name type="scientific">Picea glauca</name>
    <name type="common">White spruce</name>
    <name type="synonym">Pinus glauca</name>
    <dbReference type="NCBI Taxonomy" id="3330"/>
    <lineage>
        <taxon>Eukaryota</taxon>
        <taxon>Viridiplantae</taxon>
        <taxon>Streptophyta</taxon>
        <taxon>Embryophyta</taxon>
        <taxon>Tracheophyta</taxon>
        <taxon>Spermatophyta</taxon>
        <taxon>Pinopsida</taxon>
        <taxon>Pinidae</taxon>
        <taxon>Conifers I</taxon>
        <taxon>Pinales</taxon>
        <taxon>Pinaceae</taxon>
        <taxon>Picea</taxon>
    </lineage>
</organism>
<evidence type="ECO:0000313" key="3">
    <source>
        <dbReference type="EMBL" id="KUM45544.1"/>
    </source>
</evidence>
<proteinExistence type="predicted"/>
<evidence type="ECO:0000256" key="2">
    <source>
        <dbReference type="SAM" id="Phobius"/>
    </source>
</evidence>
<reference evidence="3" key="1">
    <citation type="journal article" date="2015" name="Genome Biol. Evol.">
        <title>Organellar Genomes of White Spruce (Picea glauca): Assembly and Annotation.</title>
        <authorList>
            <person name="Jackman S.D."/>
            <person name="Warren R.L."/>
            <person name="Gibb E.A."/>
            <person name="Vandervalk B.P."/>
            <person name="Mohamadi H."/>
            <person name="Chu J."/>
            <person name="Raymond A."/>
            <person name="Pleasance S."/>
            <person name="Coope R."/>
            <person name="Wildung M.R."/>
            <person name="Ritland C.E."/>
            <person name="Bousquet J."/>
            <person name="Jones S.J."/>
            <person name="Bohlmann J."/>
            <person name="Birol I."/>
        </authorList>
    </citation>
    <scope>NUCLEOTIDE SEQUENCE [LARGE SCALE GENOMIC DNA]</scope>
    <source>
        <tissue evidence="3">Flushing bud</tissue>
    </source>
</reference>
<evidence type="ECO:0000256" key="1">
    <source>
        <dbReference type="SAM" id="MobiDB-lite"/>
    </source>
</evidence>
<dbReference type="EMBL" id="LKAM01000018">
    <property type="protein sequence ID" value="KUM45544.1"/>
    <property type="molecule type" value="Genomic_DNA"/>
</dbReference>
<accession>A0A101LUE4</accession>
<keyword evidence="3" id="KW-0496">Mitochondrion</keyword>
<keyword evidence="2" id="KW-0812">Transmembrane</keyword>
<geneLocation type="mitochondrion" evidence="3"/>
<keyword evidence="2" id="KW-1133">Transmembrane helix</keyword>
<name>A0A101LUE4_PICGL</name>
<feature type="transmembrane region" description="Helical" evidence="2">
    <location>
        <begin position="61"/>
        <end position="82"/>
    </location>
</feature>
<comment type="caution">
    <text evidence="3">The sequence shown here is derived from an EMBL/GenBank/DDBJ whole genome shotgun (WGS) entry which is preliminary data.</text>
</comment>
<gene>
    <name evidence="3" type="ORF">ABT39_MTgene2646</name>
</gene>
<dbReference type="AlphaFoldDB" id="A0A101LUE4"/>